<reference evidence="3 4" key="1">
    <citation type="journal article" date="2015" name="Sci. Rep.">
        <title>Genome of the facultative scuticociliatosis pathogen Pseudocohnilembus persalinus provides insight into its virulence through horizontal gene transfer.</title>
        <authorList>
            <person name="Xiong J."/>
            <person name="Wang G."/>
            <person name="Cheng J."/>
            <person name="Tian M."/>
            <person name="Pan X."/>
            <person name="Warren A."/>
            <person name="Jiang C."/>
            <person name="Yuan D."/>
            <person name="Miao W."/>
        </authorList>
    </citation>
    <scope>NUCLEOTIDE SEQUENCE [LARGE SCALE GENOMIC DNA]</scope>
    <source>
        <strain evidence="3">36N120E</strain>
    </source>
</reference>
<evidence type="ECO:0000313" key="4">
    <source>
        <dbReference type="Proteomes" id="UP000054937"/>
    </source>
</evidence>
<comment type="caution">
    <text evidence="3">The sequence shown here is derived from an EMBL/GenBank/DDBJ whole genome shotgun (WGS) entry which is preliminary data.</text>
</comment>
<protein>
    <submittedName>
        <fullName evidence="3">Uncharacterized protein</fullName>
    </submittedName>
</protein>
<keyword evidence="4" id="KW-1185">Reference proteome</keyword>
<gene>
    <name evidence="3" type="ORF">PPERSA_12012</name>
</gene>
<dbReference type="EMBL" id="LDAU01000154">
    <property type="protein sequence ID" value="KRX02672.1"/>
    <property type="molecule type" value="Genomic_DNA"/>
</dbReference>
<evidence type="ECO:0000256" key="2">
    <source>
        <dbReference type="SAM" id="MobiDB-lite"/>
    </source>
</evidence>
<sequence>MQGNIFDSDDDTYGTSKQQQNINNLKQYKQEQYLQSNANLQEDQQDLQQSNYFEQEDEEDQDKKWEEEYTKDMNIVQLAEFNFKKTEKQLDDLCIKFKFNLSKRGIYQHLEDQHGIREIWEDDWYDTYTEDWFTKWVIVCWEQGEEFQKLKLWFQSGCSFCNQWLKENKIFFDYLDSERKNLIANLSQLKMEKIKAEQNFKKEELLRKKEEQEQLNLILLNNKKPKP</sequence>
<proteinExistence type="predicted"/>
<organism evidence="3 4">
    <name type="scientific">Pseudocohnilembus persalinus</name>
    <name type="common">Ciliate</name>
    <dbReference type="NCBI Taxonomy" id="266149"/>
    <lineage>
        <taxon>Eukaryota</taxon>
        <taxon>Sar</taxon>
        <taxon>Alveolata</taxon>
        <taxon>Ciliophora</taxon>
        <taxon>Intramacronucleata</taxon>
        <taxon>Oligohymenophorea</taxon>
        <taxon>Scuticociliatia</taxon>
        <taxon>Philasterida</taxon>
        <taxon>Pseudocohnilembidae</taxon>
        <taxon>Pseudocohnilembus</taxon>
    </lineage>
</organism>
<name>A0A0V0QKW5_PSEPJ</name>
<feature type="coiled-coil region" evidence="1">
    <location>
        <begin position="179"/>
        <end position="222"/>
    </location>
</feature>
<dbReference type="InParanoid" id="A0A0V0QKW5"/>
<evidence type="ECO:0000313" key="3">
    <source>
        <dbReference type="EMBL" id="KRX02672.1"/>
    </source>
</evidence>
<feature type="region of interest" description="Disordered" evidence="2">
    <location>
        <begin position="1"/>
        <end position="20"/>
    </location>
</feature>
<dbReference type="AlphaFoldDB" id="A0A0V0QKW5"/>
<keyword evidence="1" id="KW-0175">Coiled coil</keyword>
<dbReference type="Proteomes" id="UP000054937">
    <property type="component" value="Unassembled WGS sequence"/>
</dbReference>
<evidence type="ECO:0000256" key="1">
    <source>
        <dbReference type="SAM" id="Coils"/>
    </source>
</evidence>
<accession>A0A0V0QKW5</accession>